<sequence length="1109" mass="126026">MASTPTHTNQYDVFICFRGEDTRDNLTTHLYASLCKNNILAFIDDNLTRGEEISPSLFKAIEESKLSVIIFSPNYASSRWCLEELSKIMECKRKNGQLVIPLFYGVDPSHVRNQTGSFADAFVKHEQVFKKQVYKVQSWRESLREAANISGWVLQGTRGELDSEFVEKVAVDILNLLRNMNQMSNKPRNGRIRKTITEWEKGRFLGLGWFGPVYEGISNDGFFFAVKEISLLNGGSPAQESAYQLEQEIGVLSELEIGVLSELEHENIVQYHGTQKDSSNLYIFFEYVSMGNLVTLYQKYHLRDTQVSAYTRQILLGLKYLHDQNVVHRDLKCENILVAASGSVKITGMGFAKATKWIDVRSIMRSAFWMAPEVVNRKNHSYGLPSDIWSVGCTVLEMLTSSNPYSELEPVQALFKIARGIPPDVPGFLSNDARDFILQCIQVNPEDRPSAALLLDHPFVKKSEAELVEDIVNDVVRKLNRMFPCEECRVHFSISNLINKSLVVETSTNRLELHDLIRDMCWGIVNEQSVVQHRTRLQNPEDVRYVLMKKKGTDLIEGICLDISKARRMHLDSDSFVGMDRLRFLKFYSAGSSVNCKEAIHLPSGGLQYLSDVLSYLHWEDFPSKCLATNFCAENLVDIILTQSKLKRLWKGKQDLPNLKRMDLSGSKYLEKLPHLSKARNIESINLRQCKSLVKLPSSMGNLDKLEVLILDYCSNLTTLPSIGKLKSLRHLYLLRCFKLECFPEITDSMTSLYTLRLTGCRKLKSLPHSIGNLRSLENLDLEETGITVLPRSIYQLKNLRWFYSSANADLQWSQPIGLWSLANLSSLERIDVQGNNLETLPESIIQLPKVKILNISSCKRLRFLPKLPPSLETLRANNCDSLKTYLNNSRSSNLSSINFANCIKLDQQTRTMIITDMLSNFEINQVSSAATILPGNEIPQWFHCQSEGPLVTMKLPSNCGGFSRIFFCAVLSGEEPKRRKFSGLTLFCGFENAKGDTENDAGNELETLEEVGYSDLSTCTHYADALKLDHLVLWYTNKFQEFFNKFRGEEVCFEFKDPAKYSKVKRCGVCIIYDEMDGESFGNSSKRSSSNDPEMGTEGQQLKRPKQS</sequence>
<dbReference type="InterPro" id="IPR050538">
    <property type="entry name" value="MAP_kinase_kinase_kinase"/>
</dbReference>
<protein>
    <recommendedName>
        <fullName evidence="18">Protein kinase domain-containing protein</fullName>
    </recommendedName>
</protein>
<feature type="compositionally biased region" description="Low complexity" evidence="13">
    <location>
        <begin position="1081"/>
        <end position="1091"/>
    </location>
</feature>
<keyword evidence="11" id="KW-0520">NAD</keyword>
<keyword evidence="12" id="KW-0472">Membrane</keyword>
<dbReference type="SMART" id="SM00220">
    <property type="entry name" value="S_TKc"/>
    <property type="match status" value="1"/>
</dbReference>
<evidence type="ECO:0000256" key="9">
    <source>
        <dbReference type="ARBA" id="ARBA00022840"/>
    </source>
</evidence>
<evidence type="ECO:0000313" key="17">
    <source>
        <dbReference type="Proteomes" id="UP001141552"/>
    </source>
</evidence>
<dbReference type="SUPFAM" id="SSF52200">
    <property type="entry name" value="Toll/Interleukin receptor TIR domain"/>
    <property type="match status" value="1"/>
</dbReference>
<evidence type="ECO:0000256" key="1">
    <source>
        <dbReference type="ARBA" id="ARBA00006529"/>
    </source>
</evidence>
<dbReference type="Gene3D" id="3.80.10.10">
    <property type="entry name" value="Ribonuclease Inhibitor"/>
    <property type="match status" value="2"/>
</dbReference>
<gene>
    <name evidence="16" type="ORF">Tsubulata_050154</name>
</gene>
<dbReference type="Pfam" id="PF00069">
    <property type="entry name" value="Pkinase"/>
    <property type="match status" value="1"/>
</dbReference>
<evidence type="ECO:0000256" key="11">
    <source>
        <dbReference type="ARBA" id="ARBA00023027"/>
    </source>
</evidence>
<keyword evidence="7" id="KW-0547">Nucleotide-binding</keyword>
<reference evidence="16" key="2">
    <citation type="journal article" date="2023" name="Plants (Basel)">
        <title>Annotation of the Turnera subulata (Passifloraceae) Draft Genome Reveals the S-Locus Evolved after the Divergence of Turneroideae from Passifloroideae in a Stepwise Manner.</title>
        <authorList>
            <person name="Henning P.M."/>
            <person name="Roalson E.H."/>
            <person name="Mir W."/>
            <person name="McCubbin A.G."/>
            <person name="Shore J.S."/>
        </authorList>
    </citation>
    <scope>NUCLEOTIDE SEQUENCE</scope>
    <source>
        <strain evidence="16">F60SS</strain>
    </source>
</reference>
<dbReference type="PROSITE" id="PS50104">
    <property type="entry name" value="TIR"/>
    <property type="match status" value="1"/>
</dbReference>
<keyword evidence="4" id="KW-0808">Transferase</keyword>
<dbReference type="Pfam" id="PF07725">
    <property type="entry name" value="LRR_3"/>
    <property type="match status" value="1"/>
</dbReference>
<evidence type="ECO:0000256" key="5">
    <source>
        <dbReference type="ARBA" id="ARBA00022692"/>
    </source>
</evidence>
<keyword evidence="9" id="KW-0067">ATP-binding</keyword>
<dbReference type="EMBL" id="JAKUCV010002242">
    <property type="protein sequence ID" value="KAJ4843407.1"/>
    <property type="molecule type" value="Genomic_DNA"/>
</dbReference>
<reference evidence="16" key="1">
    <citation type="submission" date="2022-02" db="EMBL/GenBank/DDBJ databases">
        <authorList>
            <person name="Henning P.M."/>
            <person name="McCubbin A.G."/>
            <person name="Shore J.S."/>
        </authorList>
    </citation>
    <scope>NUCLEOTIDE SEQUENCE</scope>
    <source>
        <strain evidence="16">F60SS</strain>
        <tissue evidence="16">Leaves</tissue>
    </source>
</reference>
<dbReference type="PANTHER" id="PTHR48016">
    <property type="entry name" value="MAP KINASE KINASE KINASE SSK2-RELATED-RELATED"/>
    <property type="match status" value="1"/>
</dbReference>
<feature type="region of interest" description="Disordered" evidence="13">
    <location>
        <begin position="1079"/>
        <end position="1109"/>
    </location>
</feature>
<dbReference type="Pfam" id="PF23282">
    <property type="entry name" value="WHD_ROQ1"/>
    <property type="match status" value="1"/>
</dbReference>
<dbReference type="GO" id="GO:0005737">
    <property type="term" value="C:cytoplasm"/>
    <property type="evidence" value="ECO:0007669"/>
    <property type="project" value="TreeGrafter"/>
</dbReference>
<dbReference type="InterPro" id="IPR003591">
    <property type="entry name" value="Leu-rich_rpt_typical-subtyp"/>
</dbReference>
<dbReference type="Pfam" id="PF01582">
    <property type="entry name" value="TIR"/>
    <property type="match status" value="1"/>
</dbReference>
<comment type="similarity">
    <text evidence="1">Belongs to the protein kinase superfamily. STE Ser/Thr protein kinase family. MAP kinase kinase kinase subfamily.</text>
</comment>
<evidence type="ECO:0000259" key="14">
    <source>
        <dbReference type="PROSITE" id="PS50011"/>
    </source>
</evidence>
<accession>A0A9Q0JJK0</accession>
<dbReference type="Gene3D" id="1.10.510.10">
    <property type="entry name" value="Transferase(Phosphotransferase) domain 1"/>
    <property type="match status" value="1"/>
</dbReference>
<proteinExistence type="inferred from homology"/>
<dbReference type="Proteomes" id="UP001141552">
    <property type="component" value="Unassembled WGS sequence"/>
</dbReference>
<evidence type="ECO:0008006" key="18">
    <source>
        <dbReference type="Google" id="ProtNLM"/>
    </source>
</evidence>
<dbReference type="InterPro" id="IPR011713">
    <property type="entry name" value="Leu-rich_rpt_3"/>
</dbReference>
<feature type="domain" description="Protein kinase" evidence="14">
    <location>
        <begin position="199"/>
        <end position="460"/>
    </location>
</feature>
<dbReference type="GO" id="GO:0006950">
    <property type="term" value="P:response to stress"/>
    <property type="evidence" value="ECO:0007669"/>
    <property type="project" value="UniProtKB-ARBA"/>
</dbReference>
<organism evidence="16 17">
    <name type="scientific">Turnera subulata</name>
    <dbReference type="NCBI Taxonomy" id="218843"/>
    <lineage>
        <taxon>Eukaryota</taxon>
        <taxon>Viridiplantae</taxon>
        <taxon>Streptophyta</taxon>
        <taxon>Embryophyta</taxon>
        <taxon>Tracheophyta</taxon>
        <taxon>Spermatophyta</taxon>
        <taxon>Magnoliopsida</taxon>
        <taxon>eudicotyledons</taxon>
        <taxon>Gunneridae</taxon>
        <taxon>Pentapetalae</taxon>
        <taxon>rosids</taxon>
        <taxon>fabids</taxon>
        <taxon>Malpighiales</taxon>
        <taxon>Passifloraceae</taxon>
        <taxon>Turnera</taxon>
    </lineage>
</organism>
<dbReference type="OrthoDB" id="850331at2759"/>
<evidence type="ECO:0000259" key="15">
    <source>
        <dbReference type="PROSITE" id="PS50104"/>
    </source>
</evidence>
<dbReference type="FunFam" id="3.40.50.10140:FF:000007">
    <property type="entry name" value="Disease resistance protein (TIR-NBS-LRR class)"/>
    <property type="match status" value="1"/>
</dbReference>
<dbReference type="InterPro" id="IPR000157">
    <property type="entry name" value="TIR_dom"/>
</dbReference>
<feature type="domain" description="TIR" evidence="15">
    <location>
        <begin position="9"/>
        <end position="177"/>
    </location>
</feature>
<evidence type="ECO:0000256" key="7">
    <source>
        <dbReference type="ARBA" id="ARBA00022741"/>
    </source>
</evidence>
<evidence type="ECO:0000256" key="3">
    <source>
        <dbReference type="ARBA" id="ARBA00022614"/>
    </source>
</evidence>
<dbReference type="InterPro" id="IPR032675">
    <property type="entry name" value="LRR_dom_sf"/>
</dbReference>
<evidence type="ECO:0000256" key="10">
    <source>
        <dbReference type="ARBA" id="ARBA00022989"/>
    </source>
</evidence>
<dbReference type="InterPro" id="IPR058192">
    <property type="entry name" value="WHD_ROQ1-like"/>
</dbReference>
<dbReference type="PANTHER" id="PTHR48016:SF29">
    <property type="entry name" value="MITOGEN-ACTIVATED PROTEIN KINASE KINASE KINASE 1-RELATED"/>
    <property type="match status" value="1"/>
</dbReference>
<dbReference type="InterPro" id="IPR035897">
    <property type="entry name" value="Toll_tir_struct_dom_sf"/>
</dbReference>
<evidence type="ECO:0000256" key="12">
    <source>
        <dbReference type="ARBA" id="ARBA00023136"/>
    </source>
</evidence>
<dbReference type="InterPro" id="IPR011009">
    <property type="entry name" value="Kinase-like_dom_sf"/>
</dbReference>
<evidence type="ECO:0000256" key="2">
    <source>
        <dbReference type="ARBA" id="ARBA00022527"/>
    </source>
</evidence>
<dbReference type="PROSITE" id="PS00108">
    <property type="entry name" value="PROTEIN_KINASE_ST"/>
    <property type="match status" value="1"/>
</dbReference>
<dbReference type="GO" id="GO:0004709">
    <property type="term" value="F:MAP kinase kinase kinase activity"/>
    <property type="evidence" value="ECO:0007669"/>
    <property type="project" value="TreeGrafter"/>
</dbReference>
<dbReference type="GO" id="GO:0005524">
    <property type="term" value="F:ATP binding"/>
    <property type="evidence" value="ECO:0007669"/>
    <property type="project" value="UniProtKB-KW"/>
</dbReference>
<name>A0A9Q0JJK0_9ROSI</name>
<dbReference type="SMART" id="SM00255">
    <property type="entry name" value="TIR"/>
    <property type="match status" value="1"/>
</dbReference>
<keyword evidence="10" id="KW-1133">Transmembrane helix</keyword>
<dbReference type="InterPro" id="IPR008271">
    <property type="entry name" value="Ser/Thr_kinase_AS"/>
</dbReference>
<evidence type="ECO:0000256" key="4">
    <source>
        <dbReference type="ARBA" id="ARBA00022679"/>
    </source>
</evidence>
<evidence type="ECO:0000256" key="13">
    <source>
        <dbReference type="SAM" id="MobiDB-lite"/>
    </source>
</evidence>
<keyword evidence="3" id="KW-0433">Leucine-rich repeat</keyword>
<comment type="caution">
    <text evidence="16">The sequence shown here is derived from an EMBL/GenBank/DDBJ whole genome shotgun (WGS) entry which is preliminary data.</text>
</comment>
<evidence type="ECO:0000313" key="16">
    <source>
        <dbReference type="EMBL" id="KAJ4843407.1"/>
    </source>
</evidence>
<dbReference type="Gene3D" id="3.40.50.10140">
    <property type="entry name" value="Toll/interleukin-1 receptor homology (TIR) domain"/>
    <property type="match status" value="1"/>
</dbReference>
<dbReference type="PROSITE" id="PS50011">
    <property type="entry name" value="PROTEIN_KINASE_DOM"/>
    <property type="match status" value="1"/>
</dbReference>
<dbReference type="SUPFAM" id="SSF52058">
    <property type="entry name" value="L domain-like"/>
    <property type="match status" value="1"/>
</dbReference>
<dbReference type="AlphaFoldDB" id="A0A9Q0JJK0"/>
<dbReference type="InterPro" id="IPR000719">
    <property type="entry name" value="Prot_kinase_dom"/>
</dbReference>
<keyword evidence="6" id="KW-0677">Repeat</keyword>
<evidence type="ECO:0000256" key="8">
    <source>
        <dbReference type="ARBA" id="ARBA00022777"/>
    </source>
</evidence>
<dbReference type="SMART" id="SM00369">
    <property type="entry name" value="LRR_TYP"/>
    <property type="match status" value="2"/>
</dbReference>
<keyword evidence="17" id="KW-1185">Reference proteome</keyword>
<dbReference type="InterPro" id="IPR045344">
    <property type="entry name" value="C-JID"/>
</dbReference>
<dbReference type="FunFam" id="3.80.10.10:FF:000386">
    <property type="entry name" value="Disease resistance protein RPS4"/>
    <property type="match status" value="1"/>
</dbReference>
<dbReference type="SUPFAM" id="SSF56112">
    <property type="entry name" value="Protein kinase-like (PK-like)"/>
    <property type="match status" value="1"/>
</dbReference>
<evidence type="ECO:0000256" key="6">
    <source>
        <dbReference type="ARBA" id="ARBA00022737"/>
    </source>
</evidence>
<keyword evidence="2" id="KW-0723">Serine/threonine-protein kinase</keyword>
<keyword evidence="8" id="KW-0418">Kinase</keyword>
<keyword evidence="5" id="KW-0812">Transmembrane</keyword>
<dbReference type="Pfam" id="PF20160">
    <property type="entry name" value="C-JID"/>
    <property type="match status" value="1"/>
</dbReference>